<dbReference type="GO" id="GO:0006508">
    <property type="term" value="P:proteolysis"/>
    <property type="evidence" value="ECO:0007669"/>
    <property type="project" value="UniProtKB-KW"/>
</dbReference>
<keyword evidence="3" id="KW-0479">Metal-binding</keyword>
<evidence type="ECO:0000313" key="10">
    <source>
        <dbReference type="Proteomes" id="UP000514720"/>
    </source>
</evidence>
<gene>
    <name evidence="9" type="ORF">G4Z02_08540</name>
</gene>
<evidence type="ECO:0000256" key="1">
    <source>
        <dbReference type="ARBA" id="ARBA00010243"/>
    </source>
</evidence>
<evidence type="ECO:0000256" key="2">
    <source>
        <dbReference type="ARBA" id="ARBA00022670"/>
    </source>
</evidence>
<keyword evidence="2" id="KW-0645">Protease</keyword>
<evidence type="ECO:0000313" key="9">
    <source>
        <dbReference type="EMBL" id="QMS85790.1"/>
    </source>
</evidence>
<dbReference type="KEGG" id="xcl:G4Z02_08540"/>
<evidence type="ECO:0000259" key="8">
    <source>
        <dbReference type="PROSITE" id="PS50249"/>
    </source>
</evidence>
<dbReference type="InterPro" id="IPR037518">
    <property type="entry name" value="MPN"/>
</dbReference>
<dbReference type="InterPro" id="IPR020891">
    <property type="entry name" value="UPF0758_CS"/>
</dbReference>
<evidence type="ECO:0000256" key="4">
    <source>
        <dbReference type="ARBA" id="ARBA00022801"/>
    </source>
</evidence>
<dbReference type="PANTHER" id="PTHR30471:SF3">
    <property type="entry name" value="UPF0758 PROTEIN YEES-RELATED"/>
    <property type="match status" value="1"/>
</dbReference>
<keyword evidence="5" id="KW-0862">Zinc</keyword>
<evidence type="ECO:0000256" key="7">
    <source>
        <dbReference type="RuleBase" id="RU003797"/>
    </source>
</evidence>
<evidence type="ECO:0000256" key="5">
    <source>
        <dbReference type="ARBA" id="ARBA00022833"/>
    </source>
</evidence>
<dbReference type="Gene3D" id="3.40.140.10">
    <property type="entry name" value="Cytidine Deaminase, domain 2"/>
    <property type="match status" value="1"/>
</dbReference>
<dbReference type="PANTHER" id="PTHR30471">
    <property type="entry name" value="DNA REPAIR PROTEIN RADC"/>
    <property type="match status" value="1"/>
</dbReference>
<dbReference type="RefSeq" id="WP_258877598.1">
    <property type="nucleotide sequence ID" value="NZ_CP048914.1"/>
</dbReference>
<dbReference type="Proteomes" id="UP000514720">
    <property type="component" value="Chromosome"/>
</dbReference>
<dbReference type="Gene3D" id="1.10.150.20">
    <property type="entry name" value="5' to 3' exonuclease, C-terminal subdomain"/>
    <property type="match status" value="1"/>
</dbReference>
<comment type="similarity">
    <text evidence="1 7">Belongs to the UPF0758 family.</text>
</comment>
<dbReference type="InterPro" id="IPR001405">
    <property type="entry name" value="UPF0758"/>
</dbReference>
<keyword evidence="10" id="KW-1185">Reference proteome</keyword>
<proteinExistence type="inferred from homology"/>
<keyword evidence="6" id="KW-0482">Metalloprotease</keyword>
<dbReference type="InterPro" id="IPR010994">
    <property type="entry name" value="RuvA_2-like"/>
</dbReference>
<reference evidence="9 10" key="1">
    <citation type="submission" date="2020-02" db="EMBL/GenBank/DDBJ databases">
        <authorList>
            <person name="Zheng R.K."/>
            <person name="Sun C.M."/>
        </authorList>
    </citation>
    <scope>NUCLEOTIDE SEQUENCE [LARGE SCALE GENOMIC DNA]</scope>
    <source>
        <strain evidence="10">zrk13</strain>
    </source>
</reference>
<dbReference type="InterPro" id="IPR025657">
    <property type="entry name" value="RadC_JAB"/>
</dbReference>
<evidence type="ECO:0000256" key="6">
    <source>
        <dbReference type="ARBA" id="ARBA00023049"/>
    </source>
</evidence>
<evidence type="ECO:0000256" key="3">
    <source>
        <dbReference type="ARBA" id="ARBA00022723"/>
    </source>
</evidence>
<keyword evidence="4" id="KW-0378">Hydrolase</keyword>
<feature type="domain" description="MPN" evidence="8">
    <location>
        <begin position="103"/>
        <end position="225"/>
    </location>
</feature>
<dbReference type="PROSITE" id="PS50249">
    <property type="entry name" value="MPN"/>
    <property type="match status" value="1"/>
</dbReference>
<dbReference type="Pfam" id="PF04002">
    <property type="entry name" value="RadC"/>
    <property type="match status" value="1"/>
</dbReference>
<dbReference type="InterPro" id="IPR046778">
    <property type="entry name" value="UPF0758_N"/>
</dbReference>
<dbReference type="NCBIfam" id="TIGR00608">
    <property type="entry name" value="radc"/>
    <property type="match status" value="1"/>
</dbReference>
<name>A0A7L7KSJ4_9MOLU</name>
<dbReference type="AlphaFoldDB" id="A0A7L7KSJ4"/>
<accession>A0A7L7KSJ4</accession>
<dbReference type="Pfam" id="PF20582">
    <property type="entry name" value="UPF0758_N"/>
    <property type="match status" value="1"/>
</dbReference>
<dbReference type="GO" id="GO:0008237">
    <property type="term" value="F:metallopeptidase activity"/>
    <property type="evidence" value="ECO:0007669"/>
    <property type="project" value="UniProtKB-KW"/>
</dbReference>
<dbReference type="PROSITE" id="PS01302">
    <property type="entry name" value="UPF0758"/>
    <property type="match status" value="1"/>
</dbReference>
<dbReference type="NCBIfam" id="NF000642">
    <property type="entry name" value="PRK00024.1"/>
    <property type="match status" value="1"/>
</dbReference>
<sequence length="225" mass="25376">MFTIKEMPLEERPRERLAKYDAETIQTHELIAIILRTGTTAHSVLELAKQLLYQYGSLKELASSTYQEYQTIPGIGFSKAIQLKAAFELGRRSVRETFGQSIHLRSPEAIYLFCKDQLEMKTQEHLLGLYLNTKGELLKKEVLFIGSLNTSVIHPRAIFKHAVLNSAANIIIVHNHPSGDPTPSKADLDVTSIIVDNGKMMDIPVLDHVIIGRDRYFSFKEKGAL</sequence>
<dbReference type="SUPFAM" id="SSF47781">
    <property type="entry name" value="RuvA domain 2-like"/>
    <property type="match status" value="1"/>
</dbReference>
<dbReference type="SUPFAM" id="SSF102712">
    <property type="entry name" value="JAB1/MPN domain"/>
    <property type="match status" value="1"/>
</dbReference>
<dbReference type="GO" id="GO:0046872">
    <property type="term" value="F:metal ion binding"/>
    <property type="evidence" value="ECO:0007669"/>
    <property type="project" value="UniProtKB-KW"/>
</dbReference>
<organism evidence="9 10">
    <name type="scientific">Candidatus Xianfuyuplasma coldseepsis</name>
    <dbReference type="NCBI Taxonomy" id="2782163"/>
    <lineage>
        <taxon>Bacteria</taxon>
        <taxon>Bacillati</taxon>
        <taxon>Mycoplasmatota</taxon>
        <taxon>Mollicutes</taxon>
        <taxon>Candidatus Izemoplasmatales</taxon>
        <taxon>Candidatus Izemoplasmataceae</taxon>
        <taxon>Candidatus Xianfuyuplasma</taxon>
    </lineage>
</organism>
<protein>
    <submittedName>
        <fullName evidence="9">JAB domain-containing protein</fullName>
    </submittedName>
</protein>
<dbReference type="CDD" id="cd08071">
    <property type="entry name" value="MPN_DUF2466"/>
    <property type="match status" value="1"/>
</dbReference>
<dbReference type="EMBL" id="CP048914">
    <property type="protein sequence ID" value="QMS85790.1"/>
    <property type="molecule type" value="Genomic_DNA"/>
</dbReference>